<dbReference type="OrthoDB" id="564699at2"/>
<dbReference type="RefSeq" id="WP_087205798.1">
    <property type="nucleotide sequence ID" value="NZ_CP021431.1"/>
</dbReference>
<dbReference type="STRING" id="1122181.GCA_000382265_02611"/>
<protein>
    <submittedName>
        <fullName evidence="1">Ribonuclease III</fullName>
    </submittedName>
</protein>
<dbReference type="InterPro" id="IPR021251">
    <property type="entry name" value="DUF2793"/>
</dbReference>
<dbReference type="Proteomes" id="UP000195273">
    <property type="component" value="Chromosome"/>
</dbReference>
<dbReference type="AlphaFoldDB" id="A0A1Y0E7X4"/>
<dbReference type="Pfam" id="PF10983">
    <property type="entry name" value="DUF2793"/>
    <property type="match status" value="1"/>
</dbReference>
<evidence type="ECO:0000313" key="1">
    <source>
        <dbReference type="EMBL" id="ART99481.1"/>
    </source>
</evidence>
<dbReference type="KEGG" id="lvs:LOKVESSMR4R_00139"/>
<proteinExistence type="predicted"/>
<accession>A0A1Y0E7X4</accession>
<gene>
    <name evidence="1" type="ORF">LOKVESSMR4R_00139</name>
</gene>
<name>A0A1Y0E7X4_9RHOB</name>
<keyword evidence="2" id="KW-1185">Reference proteome</keyword>
<organism evidence="1 2">
    <name type="scientific">Yoonia vestfoldensis</name>
    <dbReference type="NCBI Taxonomy" id="245188"/>
    <lineage>
        <taxon>Bacteria</taxon>
        <taxon>Pseudomonadati</taxon>
        <taxon>Pseudomonadota</taxon>
        <taxon>Alphaproteobacteria</taxon>
        <taxon>Rhodobacterales</taxon>
        <taxon>Paracoccaceae</taxon>
        <taxon>Yoonia</taxon>
    </lineage>
</organism>
<evidence type="ECO:0000313" key="2">
    <source>
        <dbReference type="Proteomes" id="UP000195273"/>
    </source>
</evidence>
<dbReference type="EMBL" id="CP021431">
    <property type="protein sequence ID" value="ART99481.1"/>
    <property type="molecule type" value="Genomic_DNA"/>
</dbReference>
<reference evidence="1 2" key="1">
    <citation type="submission" date="2017-05" db="EMBL/GenBank/DDBJ databases">
        <title>Genome Sequence of Loktanella vestfoldensis Strain SMR4r Isolated from a Culture of the Diatom Skeletonema marinoi.</title>
        <authorList>
            <person name="Topel M."/>
            <person name="Pinder M.I.M."/>
            <person name="Johansson O.N."/>
            <person name="Kourtchenko O."/>
            <person name="Godhe A."/>
            <person name="Clarke A.K."/>
        </authorList>
    </citation>
    <scope>NUCLEOTIDE SEQUENCE [LARGE SCALE GENOMIC DNA]</scope>
    <source>
        <strain evidence="1 2">SMR4r</strain>
    </source>
</reference>
<sequence length="251" mass="26201">MSDQSPRLSLPFILPAQAQKHVTHNEAIELLDLIVQLTLLSVSQATPPAAPQEGQAWAVPAGATDDWAGQESMIATWRGGGWLFVAPQDGWVAWVADAAAIHVRAGGVWVAQGDLQDLPGIGINTTADPVNRLSLRAPAALFDNEGGGHQIKINKAAATDTAAMVFQTGYGGRAEMGLAGSDDFSIKVAPDGATWRPAITIAAATARVQLAEALQLAPGAEPVTAAAGDIYFDSATAKLRCFDGTGWHDLF</sequence>